<evidence type="ECO:0000256" key="2">
    <source>
        <dbReference type="SAM" id="MobiDB-lite"/>
    </source>
</evidence>
<sequence length="444" mass="46891">MTPDTSGTAPANRPAAAAVPGGDRVPVPGLVPDGASDGGELVPRFPSGVPLPVGALLAELEREPCDGPLTVGDERITAFLSAVGRRLLSPAVARAHPELGSLGFFLRRAEIARAVDRLRGEHLRVPRGLVFHIPPANVDTVFVYSWALSALAGNRNVVRLSRRAGGAAPAVLEALESGLSGAHPAVAQTQRIVSYERSDAVTARLSAACDLRIIWGGDRAVTDIRRHPLAPHARDLTFPDRSSLAVVSTAAWLDAPERVRQAAAEAFAADVYWFDQAACSSPRTVFWIGEAEATARARDDFAARLAATAARRWPVDAAMAVQKRVGAYGAAADGTVRALAFHGNALTLLDLADPADPPRHWLGTGTLGHARLGSLAELAGVVRRGDQTLSAFGFDRAELEGLARTLAGRGIDRIVPFGQALTFHPVWDGVDLLHECTRLVTISG</sequence>
<keyword evidence="1" id="KW-0521">NADP</keyword>
<evidence type="ECO:0000313" key="4">
    <source>
        <dbReference type="Proteomes" id="UP001500831"/>
    </source>
</evidence>
<reference evidence="3 4" key="1">
    <citation type="journal article" date="2019" name="Int. J. Syst. Evol. Microbiol.">
        <title>The Global Catalogue of Microorganisms (GCM) 10K type strain sequencing project: providing services to taxonomists for standard genome sequencing and annotation.</title>
        <authorList>
            <consortium name="The Broad Institute Genomics Platform"/>
            <consortium name="The Broad Institute Genome Sequencing Center for Infectious Disease"/>
            <person name="Wu L."/>
            <person name="Ma J."/>
        </authorList>
    </citation>
    <scope>NUCLEOTIDE SEQUENCE [LARGE SCALE GENOMIC DNA]</scope>
    <source>
        <strain evidence="3 4">JCM 6242</strain>
    </source>
</reference>
<feature type="region of interest" description="Disordered" evidence="2">
    <location>
        <begin position="1"/>
        <end position="42"/>
    </location>
</feature>
<dbReference type="InterPro" id="IPR008670">
    <property type="entry name" value="CoA_reduct_LuxC"/>
</dbReference>
<dbReference type="RefSeq" id="WP_344977936.1">
    <property type="nucleotide sequence ID" value="NZ_BAAAVI010000048.1"/>
</dbReference>
<proteinExistence type="predicted"/>
<feature type="compositionally biased region" description="Low complexity" evidence="2">
    <location>
        <begin position="9"/>
        <end position="20"/>
    </location>
</feature>
<dbReference type="SUPFAM" id="SSF53720">
    <property type="entry name" value="ALDH-like"/>
    <property type="match status" value="1"/>
</dbReference>
<dbReference type="Pfam" id="PF05893">
    <property type="entry name" value="LuxC"/>
    <property type="match status" value="1"/>
</dbReference>
<accession>A0ABN3W5L4</accession>
<dbReference type="Proteomes" id="UP001500831">
    <property type="component" value="Unassembled WGS sequence"/>
</dbReference>
<evidence type="ECO:0000256" key="1">
    <source>
        <dbReference type="ARBA" id="ARBA00022857"/>
    </source>
</evidence>
<dbReference type="InterPro" id="IPR016161">
    <property type="entry name" value="Ald_DH/histidinol_DH"/>
</dbReference>
<dbReference type="EMBL" id="BAAAVI010000048">
    <property type="protein sequence ID" value="GAA2892003.1"/>
    <property type="molecule type" value="Genomic_DNA"/>
</dbReference>
<organism evidence="3 4">
    <name type="scientific">Streptosporangium fragile</name>
    <dbReference type="NCBI Taxonomy" id="46186"/>
    <lineage>
        <taxon>Bacteria</taxon>
        <taxon>Bacillati</taxon>
        <taxon>Actinomycetota</taxon>
        <taxon>Actinomycetes</taxon>
        <taxon>Streptosporangiales</taxon>
        <taxon>Streptosporangiaceae</taxon>
        <taxon>Streptosporangium</taxon>
    </lineage>
</organism>
<evidence type="ECO:0000313" key="3">
    <source>
        <dbReference type="EMBL" id="GAA2892003.1"/>
    </source>
</evidence>
<name>A0ABN3W5L4_9ACTN</name>
<gene>
    <name evidence="3" type="ORF">GCM10010517_56460</name>
</gene>
<comment type="caution">
    <text evidence="3">The sequence shown here is derived from an EMBL/GenBank/DDBJ whole genome shotgun (WGS) entry which is preliminary data.</text>
</comment>
<keyword evidence="4" id="KW-1185">Reference proteome</keyword>
<protein>
    <submittedName>
        <fullName evidence="3">Acyl-CoA reductase</fullName>
    </submittedName>
</protein>